<reference evidence="1 2" key="1">
    <citation type="submission" date="2020-07" db="EMBL/GenBank/DDBJ databases">
        <title>Complete Genome Sequence of an acetic acid bacterium, Acetobacter aceti JCM20276.</title>
        <authorList>
            <person name="Hirose Y."/>
            <person name="Mihara H."/>
        </authorList>
    </citation>
    <scope>NUCLEOTIDE SEQUENCE [LARGE SCALE GENOMIC DNA]</scope>
    <source>
        <strain evidence="1 2">JCM20276</strain>
    </source>
</reference>
<name>A0A6S6PN25_ACEAC</name>
<accession>A0A6S6PN25</accession>
<evidence type="ECO:0000313" key="2">
    <source>
        <dbReference type="Proteomes" id="UP000515220"/>
    </source>
</evidence>
<dbReference type="AlphaFoldDB" id="A0A6S6PN25"/>
<organism evidence="1 2">
    <name type="scientific">Acetobacter aceti</name>
    <dbReference type="NCBI Taxonomy" id="435"/>
    <lineage>
        <taxon>Bacteria</taxon>
        <taxon>Pseudomonadati</taxon>
        <taxon>Pseudomonadota</taxon>
        <taxon>Alphaproteobacteria</taxon>
        <taxon>Acetobacterales</taxon>
        <taxon>Acetobacteraceae</taxon>
        <taxon>Acetobacter</taxon>
        <taxon>Acetobacter subgen. Acetobacter</taxon>
    </lineage>
</organism>
<evidence type="ECO:0000313" key="1">
    <source>
        <dbReference type="EMBL" id="BCI68091.1"/>
    </source>
</evidence>
<dbReference type="RefSeq" id="WP_185229870.1">
    <property type="nucleotide sequence ID" value="NZ_AP023326.1"/>
</dbReference>
<gene>
    <name evidence="1" type="ORF">AAJCM20276_27150</name>
</gene>
<protein>
    <recommendedName>
        <fullName evidence="3">Phage tail protein</fullName>
    </recommendedName>
</protein>
<dbReference type="EMBL" id="AP023326">
    <property type="protein sequence ID" value="BCI68091.1"/>
    <property type="molecule type" value="Genomic_DNA"/>
</dbReference>
<dbReference type="Proteomes" id="UP000515220">
    <property type="component" value="Chromosome"/>
</dbReference>
<evidence type="ECO:0008006" key="3">
    <source>
        <dbReference type="Google" id="ProtNLM"/>
    </source>
</evidence>
<sequence length="292" mass="30450">MTDIAGVSTALAQAADAIIYPNGDSTASITGRRTIIRRGWITNDDYSGECSLQSGIDYVFVTALSGAFKPVACGLGMPWREISAIPATVSIETSGNSATVVFPAIGQASGIVGLHITPDEKGAIPARSVVGHVVTATDTPASVAAALATLIPGASSSGATVTIPHAASLHGAVGSYSDIARVTRRQQQLFNVSIWIGTWSARDDLGFAIDAGMSGDPFFPAPDGSMILVESAGSYDIDTMMQQGVWRRDLKFRCTFDTLQTDTAAQVLFTILNVDAPGDVSISLSDWPLNPL</sequence>
<proteinExistence type="predicted"/>